<comment type="caution">
    <text evidence="1">The sequence shown here is derived from an EMBL/GenBank/DDBJ whole genome shotgun (WGS) entry which is preliminary data.</text>
</comment>
<evidence type="ECO:0000313" key="2">
    <source>
        <dbReference type="Proteomes" id="UP001163324"/>
    </source>
</evidence>
<organism evidence="1 2">
    <name type="scientific">Trichothecium roseum</name>
    <dbReference type="NCBI Taxonomy" id="47278"/>
    <lineage>
        <taxon>Eukaryota</taxon>
        <taxon>Fungi</taxon>
        <taxon>Dikarya</taxon>
        <taxon>Ascomycota</taxon>
        <taxon>Pezizomycotina</taxon>
        <taxon>Sordariomycetes</taxon>
        <taxon>Hypocreomycetidae</taxon>
        <taxon>Hypocreales</taxon>
        <taxon>Hypocreales incertae sedis</taxon>
        <taxon>Trichothecium</taxon>
    </lineage>
</organism>
<dbReference type="Proteomes" id="UP001163324">
    <property type="component" value="Chromosome 4"/>
</dbReference>
<keyword evidence="2" id="KW-1185">Reference proteome</keyword>
<reference evidence="1" key="1">
    <citation type="submission" date="2022-10" db="EMBL/GenBank/DDBJ databases">
        <title>Complete Genome of Trichothecium roseum strain YXFP-22015, a Plant Pathogen Isolated from Citrus.</title>
        <authorList>
            <person name="Wang Y."/>
            <person name="Zhu L."/>
        </authorList>
    </citation>
    <scope>NUCLEOTIDE SEQUENCE</scope>
    <source>
        <strain evidence="1">YXFP-22015</strain>
    </source>
</reference>
<proteinExistence type="predicted"/>
<sequence>MEKPPGSILIIGSGVFGLSTAWALTKRAFFQGTAITVVDNAQGTFPPEDAASCDTSRIIRADYADSVYSELMEEAHEAWRKQGDDDFGGQGRYSESGLVLTANYPKKGAFQAKKTAVEYVRSSCENVKKIAEQSGQGEKVIELNSREALREILGNPDDPGEMGYLNKLSGWGDATAAMAYLQAKVQATGRVKFVDGRVKKLMTRGSHVVGADVDGHGVLNADVIFCAAGAWTAALVDVRGRAEATGHVLAHVAITPEEQAVMEKQPVVLNLSSGHFFIPPRNGLLKVARHSYGYLNPVTIHDALPPSPLHKREPIVASLPRTSRDNASEPLPAEADKDLRKALKDLLPIKGVESRPWEQTRICWYSDTRDADWLADWHPGWRGLFVATGDSGHGFKFLPVIGDRFVDLMLGKGGKLGYKWRWKNLADDGVGKEDGGVYKGLITEDGSRGGEPGMILDEEVKKGGGVRSKL</sequence>
<gene>
    <name evidence="1" type="ORF">N3K66_004862</name>
</gene>
<name>A0ACC0V2H7_9HYPO</name>
<dbReference type="EMBL" id="CM047943">
    <property type="protein sequence ID" value="KAI9900600.1"/>
    <property type="molecule type" value="Genomic_DNA"/>
</dbReference>
<protein>
    <submittedName>
        <fullName evidence="1">Uncharacterized protein</fullName>
    </submittedName>
</protein>
<accession>A0ACC0V2H7</accession>
<evidence type="ECO:0000313" key="1">
    <source>
        <dbReference type="EMBL" id="KAI9900600.1"/>
    </source>
</evidence>